<evidence type="ECO:0000313" key="1">
    <source>
        <dbReference type="EMBL" id="KZU96813.1"/>
    </source>
</evidence>
<comment type="caution">
    <text evidence="1">The sequence shown here is derived from an EMBL/GenBank/DDBJ whole genome shotgun (WGS) entry which is preliminary data.</text>
</comment>
<reference evidence="2 4" key="2">
    <citation type="submission" date="2016-08" db="EMBL/GenBank/DDBJ databases">
        <title>Genome sequencing of Lactobacillus plantarum JSA22, isolated from fermented soybean paste.</title>
        <authorList>
            <person name="Choi H.S."/>
        </authorList>
    </citation>
    <scope>NUCLEOTIDE SEQUENCE [LARGE SCALE GENOMIC DNA]</scope>
    <source>
        <strain evidence="2 4">JSA22</strain>
    </source>
</reference>
<dbReference type="Proteomes" id="UP000076882">
    <property type="component" value="Unassembled WGS sequence"/>
</dbReference>
<dbReference type="PATRIC" id="fig|1590.198.peg.1906"/>
<accession>A0A162E5U7</accession>
<dbReference type="EMBL" id="MCOL01000001">
    <property type="protein sequence ID" value="ODO63165.1"/>
    <property type="molecule type" value="Genomic_DNA"/>
</dbReference>
<evidence type="ECO:0000313" key="3">
    <source>
        <dbReference type="Proteomes" id="UP000076882"/>
    </source>
</evidence>
<evidence type="ECO:0000313" key="4">
    <source>
        <dbReference type="Proteomes" id="UP000094892"/>
    </source>
</evidence>
<dbReference type="RefSeq" id="WP_011102229.1">
    <property type="nucleotide sequence ID" value="NZ_AP028145.1"/>
</dbReference>
<name>A0A162E5U7_LACPN</name>
<dbReference type="AlphaFoldDB" id="A0A162E5U7"/>
<reference evidence="1 3" key="1">
    <citation type="submission" date="2016-03" db="EMBL/GenBank/DDBJ databases">
        <title>Comparative genomics of 54 Lactobacillus plantarum strains reveals genomic uncoupling from niche constraints.</title>
        <authorList>
            <person name="Martino M.E."/>
        </authorList>
    </citation>
    <scope>NUCLEOTIDE SEQUENCE [LARGE SCALE GENOMIC DNA]</scope>
    <source>
        <strain evidence="1 3">19.1</strain>
    </source>
</reference>
<proteinExistence type="predicted"/>
<organism evidence="1 3">
    <name type="scientific">Lactiplantibacillus plantarum</name>
    <name type="common">Lactobacillus plantarum</name>
    <dbReference type="NCBI Taxonomy" id="1590"/>
    <lineage>
        <taxon>Bacteria</taxon>
        <taxon>Bacillati</taxon>
        <taxon>Bacillota</taxon>
        <taxon>Bacilli</taxon>
        <taxon>Lactobacillales</taxon>
        <taxon>Lactobacillaceae</taxon>
        <taxon>Lactiplantibacillus</taxon>
    </lineage>
</organism>
<gene>
    <name evidence="1" type="ORF">Lp19_0789</name>
    <name evidence="2" type="ORF">LPJSA22_03187</name>
</gene>
<protein>
    <submittedName>
        <fullName evidence="1">Uncharacterized protein</fullName>
    </submittedName>
</protein>
<dbReference type="EMBL" id="LUXM01000018">
    <property type="protein sequence ID" value="KZU96813.1"/>
    <property type="molecule type" value="Genomic_DNA"/>
</dbReference>
<evidence type="ECO:0000313" key="2">
    <source>
        <dbReference type="EMBL" id="ODO63165.1"/>
    </source>
</evidence>
<sequence length="44" mass="4579">MIKSILKFCLAAILIVSGVLIGGTVLTAKGIDNLGDKLQDKLHG</sequence>
<dbReference type="Proteomes" id="UP000094892">
    <property type="component" value="Unassembled WGS sequence"/>
</dbReference>